<feature type="DNA-binding region" description="H-T-H motif" evidence="4">
    <location>
        <begin position="35"/>
        <end position="54"/>
    </location>
</feature>
<name>A0A5B1LFL2_9ACTN</name>
<keyword evidence="1" id="KW-0805">Transcription regulation</keyword>
<dbReference type="SUPFAM" id="SSF46689">
    <property type="entry name" value="Homeodomain-like"/>
    <property type="match status" value="1"/>
</dbReference>
<dbReference type="Pfam" id="PF21943">
    <property type="entry name" value="TetR_C_46"/>
    <property type="match status" value="1"/>
</dbReference>
<dbReference type="GO" id="GO:0003700">
    <property type="term" value="F:DNA-binding transcription factor activity"/>
    <property type="evidence" value="ECO:0007669"/>
    <property type="project" value="TreeGrafter"/>
</dbReference>
<dbReference type="PRINTS" id="PR00455">
    <property type="entry name" value="HTHTETR"/>
</dbReference>
<dbReference type="PANTHER" id="PTHR30055:SF174">
    <property type="entry name" value="TRANSCRIPTIONAL REGULATORY PROTEIN (PROBABLY TETR-FAMILY)-RELATED"/>
    <property type="match status" value="1"/>
</dbReference>
<keyword evidence="7" id="KW-1185">Reference proteome</keyword>
<evidence type="ECO:0000313" key="6">
    <source>
        <dbReference type="EMBL" id="KAA1419124.1"/>
    </source>
</evidence>
<dbReference type="Gene3D" id="1.10.357.10">
    <property type="entry name" value="Tetracycline Repressor, domain 2"/>
    <property type="match status" value="1"/>
</dbReference>
<evidence type="ECO:0000256" key="2">
    <source>
        <dbReference type="ARBA" id="ARBA00023125"/>
    </source>
</evidence>
<dbReference type="EMBL" id="VUJV01000003">
    <property type="protein sequence ID" value="KAA1419124.1"/>
    <property type="molecule type" value="Genomic_DNA"/>
</dbReference>
<dbReference type="AlphaFoldDB" id="A0A5B1LFL2"/>
<dbReference type="InterPro" id="IPR001647">
    <property type="entry name" value="HTH_TetR"/>
</dbReference>
<dbReference type="Proteomes" id="UP000325003">
    <property type="component" value="Unassembled WGS sequence"/>
</dbReference>
<feature type="domain" description="HTH tetR-type" evidence="5">
    <location>
        <begin position="12"/>
        <end position="72"/>
    </location>
</feature>
<reference evidence="6 7" key="2">
    <citation type="submission" date="2019-09" db="EMBL/GenBank/DDBJ databases">
        <authorList>
            <person name="Jin C."/>
        </authorList>
    </citation>
    <scope>NUCLEOTIDE SEQUENCE [LARGE SCALE GENOMIC DNA]</scope>
    <source>
        <strain evidence="6 7">BN130099</strain>
    </source>
</reference>
<gene>
    <name evidence="6" type="ORF">F0U44_11760</name>
</gene>
<proteinExistence type="predicted"/>
<evidence type="ECO:0000259" key="5">
    <source>
        <dbReference type="PROSITE" id="PS50977"/>
    </source>
</evidence>
<dbReference type="InterPro" id="IPR054129">
    <property type="entry name" value="DesT_TetR_C"/>
</dbReference>
<keyword evidence="3" id="KW-0804">Transcription</keyword>
<evidence type="ECO:0000313" key="7">
    <source>
        <dbReference type="Proteomes" id="UP000325003"/>
    </source>
</evidence>
<organism evidence="6 7">
    <name type="scientific">Nocardioides humilatus</name>
    <dbReference type="NCBI Taxonomy" id="2607660"/>
    <lineage>
        <taxon>Bacteria</taxon>
        <taxon>Bacillati</taxon>
        <taxon>Actinomycetota</taxon>
        <taxon>Actinomycetes</taxon>
        <taxon>Propionibacteriales</taxon>
        <taxon>Nocardioidaceae</taxon>
        <taxon>Nocardioides</taxon>
    </lineage>
</organism>
<sequence length="197" mass="21694">MTAATRTRLTPEQRREQLLELGLELFAGHTIEDISIDRLSEEAGVSRGLLYHYFGSKQGFHEAVIQRAADDLVAVTAPPEDDDPIVRLLASLAAYVDYVIANHAGYRSLVRAAAGGNEEVRGIYERARGQMIDRTFETPGVEVFIEDTPITRLVVGGWVAFVEDAVLAWCEDANGVSREELVRLVTQALPAIVETLD</sequence>
<dbReference type="Pfam" id="PF00440">
    <property type="entry name" value="TetR_N"/>
    <property type="match status" value="1"/>
</dbReference>
<reference evidence="6 7" key="1">
    <citation type="submission" date="2019-09" db="EMBL/GenBank/DDBJ databases">
        <title>Nocardioides panacisoli sp. nov., isolated from the soil of a ginseng field.</title>
        <authorList>
            <person name="Cho C."/>
        </authorList>
    </citation>
    <scope>NUCLEOTIDE SEQUENCE [LARGE SCALE GENOMIC DNA]</scope>
    <source>
        <strain evidence="6 7">BN130099</strain>
    </source>
</reference>
<dbReference type="PANTHER" id="PTHR30055">
    <property type="entry name" value="HTH-TYPE TRANSCRIPTIONAL REGULATOR RUTR"/>
    <property type="match status" value="1"/>
</dbReference>
<evidence type="ECO:0000256" key="1">
    <source>
        <dbReference type="ARBA" id="ARBA00023015"/>
    </source>
</evidence>
<evidence type="ECO:0000256" key="4">
    <source>
        <dbReference type="PROSITE-ProRule" id="PRU00335"/>
    </source>
</evidence>
<dbReference type="GO" id="GO:0000976">
    <property type="term" value="F:transcription cis-regulatory region binding"/>
    <property type="evidence" value="ECO:0007669"/>
    <property type="project" value="TreeGrafter"/>
</dbReference>
<dbReference type="InterPro" id="IPR050109">
    <property type="entry name" value="HTH-type_TetR-like_transc_reg"/>
</dbReference>
<evidence type="ECO:0000256" key="3">
    <source>
        <dbReference type="ARBA" id="ARBA00023163"/>
    </source>
</evidence>
<dbReference type="RefSeq" id="WP_149728459.1">
    <property type="nucleotide sequence ID" value="NZ_VUJV01000003.1"/>
</dbReference>
<keyword evidence="2 4" id="KW-0238">DNA-binding</keyword>
<dbReference type="InterPro" id="IPR009057">
    <property type="entry name" value="Homeodomain-like_sf"/>
</dbReference>
<accession>A0A5B1LFL2</accession>
<protein>
    <submittedName>
        <fullName evidence="6">TetR/AcrR family transcriptional regulator</fullName>
    </submittedName>
</protein>
<dbReference type="PROSITE" id="PS50977">
    <property type="entry name" value="HTH_TETR_2"/>
    <property type="match status" value="1"/>
</dbReference>
<comment type="caution">
    <text evidence="6">The sequence shown here is derived from an EMBL/GenBank/DDBJ whole genome shotgun (WGS) entry which is preliminary data.</text>
</comment>